<organism evidence="2">
    <name type="scientific">Sitobion avenae</name>
    <name type="common">English grain aphid</name>
    <dbReference type="NCBI Taxonomy" id="44664"/>
    <lineage>
        <taxon>Eukaryota</taxon>
        <taxon>Metazoa</taxon>
        <taxon>Ecdysozoa</taxon>
        <taxon>Arthropoda</taxon>
        <taxon>Hexapoda</taxon>
        <taxon>Insecta</taxon>
        <taxon>Pterygota</taxon>
        <taxon>Neoptera</taxon>
        <taxon>Paraneoptera</taxon>
        <taxon>Hemiptera</taxon>
        <taxon>Sternorrhyncha</taxon>
        <taxon>Aphidomorpha</taxon>
        <taxon>Aphidoidea</taxon>
        <taxon>Aphididae</taxon>
        <taxon>Macrosiphini</taxon>
        <taxon>Sitobion</taxon>
    </lineage>
</organism>
<dbReference type="InterPro" id="IPR036728">
    <property type="entry name" value="PBP_GOBP_sf"/>
</dbReference>
<keyword evidence="1" id="KW-0732">Signal</keyword>
<dbReference type="Gene3D" id="1.10.238.20">
    <property type="entry name" value="Pheromone/general odorant binding protein domain"/>
    <property type="match status" value="1"/>
</dbReference>
<evidence type="ECO:0000256" key="1">
    <source>
        <dbReference type="SAM" id="SignalP"/>
    </source>
</evidence>
<protein>
    <submittedName>
        <fullName evidence="2">Odorant-binding protein 14</fullName>
    </submittedName>
</protein>
<dbReference type="AlphaFoldDB" id="A0A1I9ZKL5"/>
<dbReference type="CDD" id="cd23992">
    <property type="entry name" value="PBP_GOBP"/>
    <property type="match status" value="1"/>
</dbReference>
<reference evidence="2" key="1">
    <citation type="journal article" date="2016" name="PLoS ONE">
        <title>Identification and Expression Analysis of Candidate Odorant-Binding Protein and Chemosensory Protein Genes by Antennal Transcriptome of Sitobion avenae.</title>
        <authorList>
            <person name="Xue W."/>
            <person name="Fan J."/>
            <person name="Zhang Y."/>
            <person name="Xu Q."/>
            <person name="Han Z."/>
            <person name="Sun J."/>
            <person name="Chen J."/>
        </authorList>
    </citation>
    <scope>NUCLEOTIDE SEQUENCE</scope>
</reference>
<feature type="signal peptide" evidence="1">
    <location>
        <begin position="1"/>
        <end position="21"/>
    </location>
</feature>
<name>A0A1I9ZKL5_9HEMI</name>
<dbReference type="InterPro" id="IPR006170">
    <property type="entry name" value="PBP/GOBP"/>
</dbReference>
<evidence type="ECO:0000313" key="2">
    <source>
        <dbReference type="EMBL" id="APB03435.1"/>
    </source>
</evidence>
<dbReference type="GO" id="GO:0005549">
    <property type="term" value="F:odorant binding"/>
    <property type="evidence" value="ECO:0007669"/>
    <property type="project" value="InterPro"/>
</dbReference>
<feature type="chain" id="PRO_5012113844" evidence="1">
    <location>
        <begin position="22"/>
        <end position="167"/>
    </location>
</feature>
<accession>A0A1I9ZKL5</accession>
<dbReference type="EMBL" id="KU140616">
    <property type="protein sequence ID" value="APB03435.1"/>
    <property type="molecule type" value="mRNA"/>
</dbReference>
<dbReference type="SUPFAM" id="SSF47565">
    <property type="entry name" value="Insect pheromone/odorant-binding proteins"/>
    <property type="match status" value="1"/>
</dbReference>
<sequence length="167" mass="19054">MFTKILLICLLAAISVITVNAEKKYNNQSELIDDMLDNMFTCMHELDVKPDVCGELLLKDKDHSDKKYDNCKCLGPCVAKRMGTMNKDTGKWNWARFKELAELMENNLLRNETNLMQTHCMDEVNTHCTAGYVFMKCVLQNSPMAQDMVKNYLSARENTPDEGGDAK</sequence>
<dbReference type="SMR" id="A0A1I9ZKL5"/>
<dbReference type="Pfam" id="PF01395">
    <property type="entry name" value="PBP_GOBP"/>
    <property type="match status" value="1"/>
</dbReference>
<proteinExistence type="evidence at transcript level"/>